<comment type="subcellular location">
    <subcellularLocation>
        <location evidence="1">Membrane</location>
        <topology evidence="1">Multi-pass membrane protein</topology>
    </subcellularLocation>
</comment>
<organism evidence="13">
    <name type="scientific">marine metagenome</name>
    <dbReference type="NCBI Taxonomy" id="408172"/>
    <lineage>
        <taxon>unclassified sequences</taxon>
        <taxon>metagenomes</taxon>
        <taxon>ecological metagenomes</taxon>
    </lineage>
</organism>
<protein>
    <recommendedName>
        <fullName evidence="12">Fatty acid desaturase domain-containing protein</fullName>
    </recommendedName>
</protein>
<dbReference type="InterPro" id="IPR015876">
    <property type="entry name" value="Acyl-CoA_DS"/>
</dbReference>
<evidence type="ECO:0000256" key="4">
    <source>
        <dbReference type="ARBA" id="ARBA00022832"/>
    </source>
</evidence>
<keyword evidence="7" id="KW-0408">Iron</keyword>
<dbReference type="Pfam" id="PF00487">
    <property type="entry name" value="FA_desaturase"/>
    <property type="match status" value="1"/>
</dbReference>
<evidence type="ECO:0000256" key="1">
    <source>
        <dbReference type="ARBA" id="ARBA00004141"/>
    </source>
</evidence>
<dbReference type="PANTHER" id="PTHR11351">
    <property type="entry name" value="ACYL-COA DESATURASE"/>
    <property type="match status" value="1"/>
</dbReference>
<feature type="transmembrane region" description="Helical" evidence="11">
    <location>
        <begin position="12"/>
        <end position="44"/>
    </location>
</feature>
<evidence type="ECO:0000259" key="12">
    <source>
        <dbReference type="Pfam" id="PF00487"/>
    </source>
</evidence>
<evidence type="ECO:0000256" key="10">
    <source>
        <dbReference type="ARBA" id="ARBA00023160"/>
    </source>
</evidence>
<keyword evidence="10" id="KW-0275">Fatty acid biosynthesis</keyword>
<keyword evidence="9 11" id="KW-0472">Membrane</keyword>
<evidence type="ECO:0000256" key="6">
    <source>
        <dbReference type="ARBA" id="ARBA00023002"/>
    </source>
</evidence>
<dbReference type="GO" id="GO:0004768">
    <property type="term" value="F:stearoyl-CoA 9-desaturase activity"/>
    <property type="evidence" value="ECO:0007669"/>
    <property type="project" value="TreeGrafter"/>
</dbReference>
<dbReference type="GO" id="GO:0005506">
    <property type="term" value="F:iron ion binding"/>
    <property type="evidence" value="ECO:0007669"/>
    <property type="project" value="TreeGrafter"/>
</dbReference>
<evidence type="ECO:0000313" key="13">
    <source>
        <dbReference type="EMBL" id="SVA12542.1"/>
    </source>
</evidence>
<feature type="domain" description="Fatty acid desaturase" evidence="12">
    <location>
        <begin position="28"/>
        <end position="182"/>
    </location>
</feature>
<dbReference type="AlphaFoldDB" id="A0A381T8P8"/>
<dbReference type="GO" id="GO:0006636">
    <property type="term" value="P:unsaturated fatty acid biosynthetic process"/>
    <property type="evidence" value="ECO:0007669"/>
    <property type="project" value="TreeGrafter"/>
</dbReference>
<keyword evidence="8" id="KW-0443">Lipid metabolism</keyword>
<accession>A0A381T8P8</accession>
<sequence length="211" mass="25160">MIKYFLIVHHLLFIFGMYYITTTFGFIYCIVPLFFSYLGLYVIAHKGYHMNFSHKKYKDTISNKILSIICVIFTGWATSPLGYALAHRLHHKYSDTEKDPHSPKYLNFYNLALGNWKKMRPEPALIKDFVASSFQKNLYKNRIYYHLMFVIIFLIITPFIISPIVVHFFWATNLVNYLSHYNGVLRNCPELFPIYPWGWRHKDHHYESIAI</sequence>
<dbReference type="PANTHER" id="PTHR11351:SF31">
    <property type="entry name" value="DESATURASE 1, ISOFORM A-RELATED"/>
    <property type="match status" value="1"/>
</dbReference>
<dbReference type="InterPro" id="IPR005804">
    <property type="entry name" value="FA_desaturase_dom"/>
</dbReference>
<proteinExistence type="predicted"/>
<evidence type="ECO:0000256" key="5">
    <source>
        <dbReference type="ARBA" id="ARBA00022989"/>
    </source>
</evidence>
<dbReference type="EMBL" id="UINC01004198">
    <property type="protein sequence ID" value="SVA12542.1"/>
    <property type="molecule type" value="Genomic_DNA"/>
</dbReference>
<keyword evidence="3 11" id="KW-0812">Transmembrane</keyword>
<evidence type="ECO:0000256" key="3">
    <source>
        <dbReference type="ARBA" id="ARBA00022692"/>
    </source>
</evidence>
<evidence type="ECO:0000256" key="9">
    <source>
        <dbReference type="ARBA" id="ARBA00023136"/>
    </source>
</evidence>
<name>A0A381T8P8_9ZZZZ</name>
<evidence type="ECO:0000256" key="8">
    <source>
        <dbReference type="ARBA" id="ARBA00023098"/>
    </source>
</evidence>
<keyword evidence="5 11" id="KW-1133">Transmembrane helix</keyword>
<evidence type="ECO:0000256" key="11">
    <source>
        <dbReference type="SAM" id="Phobius"/>
    </source>
</evidence>
<keyword evidence="4" id="KW-0276">Fatty acid metabolism</keyword>
<reference evidence="13" key="1">
    <citation type="submission" date="2018-05" db="EMBL/GenBank/DDBJ databases">
        <authorList>
            <person name="Lanie J.A."/>
            <person name="Ng W.-L."/>
            <person name="Kazmierczak K.M."/>
            <person name="Andrzejewski T.M."/>
            <person name="Davidsen T.M."/>
            <person name="Wayne K.J."/>
            <person name="Tettelin H."/>
            <person name="Glass J.I."/>
            <person name="Rusch D."/>
            <person name="Podicherti R."/>
            <person name="Tsui H.-C.T."/>
            <person name="Winkler M.E."/>
        </authorList>
    </citation>
    <scope>NUCLEOTIDE SEQUENCE</scope>
</reference>
<dbReference type="GO" id="GO:0005789">
    <property type="term" value="C:endoplasmic reticulum membrane"/>
    <property type="evidence" value="ECO:0007669"/>
    <property type="project" value="TreeGrafter"/>
</dbReference>
<gene>
    <name evidence="13" type="ORF">METZ01_LOCUS65396</name>
</gene>
<keyword evidence="2" id="KW-0444">Lipid biosynthesis</keyword>
<keyword evidence="6" id="KW-0560">Oxidoreductase</keyword>
<feature type="transmembrane region" description="Helical" evidence="11">
    <location>
        <begin position="65"/>
        <end position="86"/>
    </location>
</feature>
<evidence type="ECO:0000256" key="7">
    <source>
        <dbReference type="ARBA" id="ARBA00023004"/>
    </source>
</evidence>
<evidence type="ECO:0000256" key="2">
    <source>
        <dbReference type="ARBA" id="ARBA00022516"/>
    </source>
</evidence>
<feature type="transmembrane region" description="Helical" evidence="11">
    <location>
        <begin position="143"/>
        <end position="170"/>
    </location>
</feature>